<protein>
    <submittedName>
        <fullName evidence="1">Uncharacterized protein</fullName>
    </submittedName>
</protein>
<dbReference type="EMBL" id="RIBW01000002">
    <property type="protein sequence ID" value="RUM03006.1"/>
    <property type="molecule type" value="Genomic_DNA"/>
</dbReference>
<evidence type="ECO:0000313" key="1">
    <source>
        <dbReference type="EMBL" id="RUM03006.1"/>
    </source>
</evidence>
<sequence>MPAWSMPIGASLGVSDIQGIVRNHGEDSRNLLPFTVGLTAKRQTATRVYTCFCHRHQAKKSGFIQFFKALAGILIEAMFRRAERMGTSWNPARCQPIETKETLT</sequence>
<organism evidence="1 2">
    <name type="scientific">Rhizobium anhuiense</name>
    <dbReference type="NCBI Taxonomy" id="1184720"/>
    <lineage>
        <taxon>Bacteria</taxon>
        <taxon>Pseudomonadati</taxon>
        <taxon>Pseudomonadota</taxon>
        <taxon>Alphaproteobacteria</taxon>
        <taxon>Hyphomicrobiales</taxon>
        <taxon>Rhizobiaceae</taxon>
        <taxon>Rhizobium/Agrobacterium group</taxon>
        <taxon>Rhizobium</taxon>
    </lineage>
</organism>
<comment type="caution">
    <text evidence="1">The sequence shown here is derived from an EMBL/GenBank/DDBJ whole genome shotgun (WGS) entry which is preliminary data.</text>
</comment>
<proteinExistence type="predicted"/>
<reference evidence="1 2" key="1">
    <citation type="journal article" date="2015" name="Int. J. Syst. Evol. Microbiol.">
        <title>Rhizobium anhuiense sp. nov., isolated from effective nodules of Vicia faba and Pisum sativum.</title>
        <authorList>
            <person name="Zhang Y.J."/>
            <person name="Zheng W.T."/>
            <person name="Everall I."/>
            <person name="Young J.P."/>
            <person name="Zhang X.X."/>
            <person name="Tian C.F."/>
            <person name="Sui X.H."/>
            <person name="Wang E.T."/>
            <person name="Chen W.X."/>
        </authorList>
    </citation>
    <scope>NUCLEOTIDE SEQUENCE [LARGE SCALE GENOMIC DNA]</scope>
    <source>
        <strain evidence="1 2">CCBAU 23252</strain>
    </source>
</reference>
<dbReference type="AlphaFoldDB" id="A0A432NU99"/>
<dbReference type="Proteomes" id="UP000273611">
    <property type="component" value="Unassembled WGS sequence"/>
</dbReference>
<evidence type="ECO:0000313" key="2">
    <source>
        <dbReference type="Proteomes" id="UP000273611"/>
    </source>
</evidence>
<name>A0A432NU99_9HYPH</name>
<gene>
    <name evidence="1" type="ORF">EEQ99_07305</name>
</gene>
<accession>A0A432NU99</accession>